<dbReference type="Proteomes" id="UP001224775">
    <property type="component" value="Unassembled WGS sequence"/>
</dbReference>
<dbReference type="Gene3D" id="1.10.8.60">
    <property type="match status" value="1"/>
</dbReference>
<dbReference type="GO" id="GO:0006508">
    <property type="term" value="P:proteolysis"/>
    <property type="evidence" value="ECO:0007669"/>
    <property type="project" value="UniProtKB-KW"/>
</dbReference>
<evidence type="ECO:0000313" key="18">
    <source>
        <dbReference type="EMBL" id="KAK1741617.1"/>
    </source>
</evidence>
<dbReference type="GO" id="GO:0004222">
    <property type="term" value="F:metalloendopeptidase activity"/>
    <property type="evidence" value="ECO:0007669"/>
    <property type="project" value="InterPro"/>
</dbReference>
<evidence type="ECO:0000256" key="11">
    <source>
        <dbReference type="ARBA" id="ARBA00022840"/>
    </source>
</evidence>
<dbReference type="NCBIfam" id="TIGR01241">
    <property type="entry name" value="FtsH_fam"/>
    <property type="match status" value="1"/>
</dbReference>
<dbReference type="Gene3D" id="1.10.510.10">
    <property type="entry name" value="Transferase(Phosphotransferase) domain 1"/>
    <property type="match status" value="1"/>
</dbReference>
<evidence type="ECO:0000313" key="19">
    <source>
        <dbReference type="Proteomes" id="UP001224775"/>
    </source>
</evidence>
<feature type="compositionally biased region" description="Low complexity" evidence="16">
    <location>
        <begin position="611"/>
        <end position="637"/>
    </location>
</feature>
<dbReference type="GO" id="GO:0009535">
    <property type="term" value="C:chloroplast thylakoid membrane"/>
    <property type="evidence" value="ECO:0007669"/>
    <property type="project" value="TreeGrafter"/>
</dbReference>
<dbReference type="EMBL" id="JATAAI010000012">
    <property type="protein sequence ID" value="KAK1741617.1"/>
    <property type="molecule type" value="Genomic_DNA"/>
</dbReference>
<keyword evidence="12" id="KW-1133">Transmembrane helix</keyword>
<comment type="similarity">
    <text evidence="3">In the C-terminal section; belongs to the peptidase M41 family.</text>
</comment>
<comment type="caution">
    <text evidence="18">The sequence shown here is derived from an EMBL/GenBank/DDBJ whole genome shotgun (WGS) entry which is preliminary data.</text>
</comment>
<dbReference type="GO" id="GO:0004176">
    <property type="term" value="F:ATP-dependent peptidase activity"/>
    <property type="evidence" value="ECO:0007669"/>
    <property type="project" value="InterPro"/>
</dbReference>
<feature type="compositionally biased region" description="Polar residues" evidence="16">
    <location>
        <begin position="766"/>
        <end position="775"/>
    </location>
</feature>
<name>A0AAD8Y8S8_9STRA</name>
<dbReference type="InterPro" id="IPR003960">
    <property type="entry name" value="ATPase_AAA_CS"/>
</dbReference>
<evidence type="ECO:0000256" key="15">
    <source>
        <dbReference type="SAM" id="Coils"/>
    </source>
</evidence>
<dbReference type="HAMAP" id="MF_01458">
    <property type="entry name" value="FtsH"/>
    <property type="match status" value="1"/>
</dbReference>
<dbReference type="FunFam" id="3.40.50.300:FF:000001">
    <property type="entry name" value="ATP-dependent zinc metalloprotease FtsH"/>
    <property type="match status" value="1"/>
</dbReference>
<keyword evidence="9 18" id="KW-0378">Hydrolase</keyword>
<dbReference type="Gene3D" id="3.30.720.210">
    <property type="match status" value="1"/>
</dbReference>
<dbReference type="Pfam" id="PF01434">
    <property type="entry name" value="Peptidase_M41"/>
    <property type="match status" value="1"/>
</dbReference>
<evidence type="ECO:0000256" key="7">
    <source>
        <dbReference type="ARBA" id="ARBA00022723"/>
    </source>
</evidence>
<feature type="domain" description="Protein kinase" evidence="17">
    <location>
        <begin position="48"/>
        <end position="374"/>
    </location>
</feature>
<feature type="compositionally biased region" description="Low complexity" evidence="16">
    <location>
        <begin position="427"/>
        <end position="438"/>
    </location>
</feature>
<keyword evidence="13 18" id="KW-0482">Metalloprotease</keyword>
<keyword evidence="15" id="KW-0175">Coiled coil</keyword>
<evidence type="ECO:0000256" key="6">
    <source>
        <dbReference type="ARBA" id="ARBA00022692"/>
    </source>
</evidence>
<dbReference type="InterPro" id="IPR027417">
    <property type="entry name" value="P-loop_NTPase"/>
</dbReference>
<dbReference type="PROSITE" id="PS00674">
    <property type="entry name" value="AAA"/>
    <property type="match status" value="1"/>
</dbReference>
<dbReference type="PANTHER" id="PTHR23076:SF113">
    <property type="entry name" value="ATP-DEPENDENT ZINC METALLOPROTEASE FTSH 1, CHLOROPLASTIC-RELATED"/>
    <property type="match status" value="1"/>
</dbReference>
<dbReference type="InterPro" id="IPR000719">
    <property type="entry name" value="Prot_kinase_dom"/>
</dbReference>
<dbReference type="InterPro" id="IPR003959">
    <property type="entry name" value="ATPase_AAA_core"/>
</dbReference>
<evidence type="ECO:0000256" key="5">
    <source>
        <dbReference type="ARBA" id="ARBA00022670"/>
    </source>
</evidence>
<dbReference type="InterPro" id="IPR037219">
    <property type="entry name" value="Peptidase_M41-like"/>
</dbReference>
<evidence type="ECO:0000256" key="3">
    <source>
        <dbReference type="ARBA" id="ARBA00010044"/>
    </source>
</evidence>
<evidence type="ECO:0000256" key="16">
    <source>
        <dbReference type="SAM" id="MobiDB-lite"/>
    </source>
</evidence>
<keyword evidence="10" id="KW-0862">Zinc</keyword>
<dbReference type="PROSITE" id="PS00108">
    <property type="entry name" value="PROTEIN_KINASE_ST"/>
    <property type="match status" value="1"/>
</dbReference>
<dbReference type="Pfam" id="PF00069">
    <property type="entry name" value="Pkinase"/>
    <property type="match status" value="1"/>
</dbReference>
<keyword evidence="14" id="KW-0472">Membrane</keyword>
<dbReference type="InterPro" id="IPR011009">
    <property type="entry name" value="Kinase-like_dom_sf"/>
</dbReference>
<keyword evidence="5" id="KW-0645">Protease</keyword>
<evidence type="ECO:0000256" key="13">
    <source>
        <dbReference type="ARBA" id="ARBA00023049"/>
    </source>
</evidence>
<dbReference type="SUPFAM" id="SSF56112">
    <property type="entry name" value="Protein kinase-like (PK-like)"/>
    <property type="match status" value="1"/>
</dbReference>
<organism evidence="18 19">
    <name type="scientific">Skeletonema marinoi</name>
    <dbReference type="NCBI Taxonomy" id="267567"/>
    <lineage>
        <taxon>Eukaryota</taxon>
        <taxon>Sar</taxon>
        <taxon>Stramenopiles</taxon>
        <taxon>Ochrophyta</taxon>
        <taxon>Bacillariophyta</taxon>
        <taxon>Coscinodiscophyceae</taxon>
        <taxon>Thalassiosirophycidae</taxon>
        <taxon>Thalassiosirales</taxon>
        <taxon>Skeletonemataceae</taxon>
        <taxon>Skeletonema</taxon>
        <taxon>Skeletonema marinoi-dohrnii complex</taxon>
    </lineage>
</organism>
<comment type="subcellular location">
    <subcellularLocation>
        <location evidence="2">Membrane</location>
    </subcellularLocation>
</comment>
<proteinExistence type="inferred from homology"/>
<evidence type="ECO:0000259" key="17">
    <source>
        <dbReference type="PROSITE" id="PS50011"/>
    </source>
</evidence>
<dbReference type="Pfam" id="PF00004">
    <property type="entry name" value="AAA"/>
    <property type="match status" value="1"/>
</dbReference>
<dbReference type="FunFam" id="1.20.58.760:FF:000001">
    <property type="entry name" value="ATP-dependent zinc metalloprotease FtsH"/>
    <property type="match status" value="1"/>
</dbReference>
<keyword evidence="7" id="KW-0479">Metal-binding</keyword>
<evidence type="ECO:0000256" key="10">
    <source>
        <dbReference type="ARBA" id="ARBA00022833"/>
    </source>
</evidence>
<feature type="region of interest" description="Disordered" evidence="16">
    <location>
        <begin position="743"/>
        <end position="783"/>
    </location>
</feature>
<dbReference type="Pfam" id="PF17862">
    <property type="entry name" value="AAA_lid_3"/>
    <property type="match status" value="1"/>
</dbReference>
<keyword evidence="6" id="KW-0812">Transmembrane</keyword>
<gene>
    <name evidence="18" type="ORF">QTG54_007190</name>
</gene>
<dbReference type="InterPro" id="IPR005936">
    <property type="entry name" value="FtsH"/>
</dbReference>
<dbReference type="InterPro" id="IPR008271">
    <property type="entry name" value="Ser/Thr_kinase_AS"/>
</dbReference>
<dbReference type="FunFam" id="1.10.8.60:FF:000001">
    <property type="entry name" value="ATP-dependent zinc metalloprotease FtsH"/>
    <property type="match status" value="1"/>
</dbReference>
<feature type="region of interest" description="Disordered" evidence="16">
    <location>
        <begin position="422"/>
        <end position="494"/>
    </location>
</feature>
<feature type="compositionally biased region" description="Polar residues" evidence="16">
    <location>
        <begin position="555"/>
        <end position="590"/>
    </location>
</feature>
<dbReference type="InterPro" id="IPR022708">
    <property type="entry name" value="Atg1-like_tMIT"/>
</dbReference>
<dbReference type="Pfam" id="PF12063">
    <property type="entry name" value="ATG1-like_MIT1"/>
    <property type="match status" value="1"/>
</dbReference>
<dbReference type="GO" id="GO:0005524">
    <property type="term" value="F:ATP binding"/>
    <property type="evidence" value="ECO:0007669"/>
    <property type="project" value="UniProtKB-KW"/>
</dbReference>
<accession>A0AAD8Y8S8</accession>
<dbReference type="SMART" id="SM00382">
    <property type="entry name" value="AAA"/>
    <property type="match status" value="1"/>
</dbReference>
<evidence type="ECO:0000256" key="14">
    <source>
        <dbReference type="ARBA" id="ARBA00023136"/>
    </source>
</evidence>
<evidence type="ECO:0000256" key="4">
    <source>
        <dbReference type="ARBA" id="ARBA00010550"/>
    </source>
</evidence>
<dbReference type="PANTHER" id="PTHR23076">
    <property type="entry name" value="METALLOPROTEASE M41 FTSH"/>
    <property type="match status" value="1"/>
</dbReference>
<reference evidence="18" key="1">
    <citation type="submission" date="2023-06" db="EMBL/GenBank/DDBJ databases">
        <title>Survivors Of The Sea: Transcriptome response of Skeletonema marinoi to long-term dormancy.</title>
        <authorList>
            <person name="Pinder M.I.M."/>
            <person name="Kourtchenko O."/>
            <person name="Robertson E.K."/>
            <person name="Larsson T."/>
            <person name="Maumus F."/>
            <person name="Osuna-Cruz C.M."/>
            <person name="Vancaester E."/>
            <person name="Stenow R."/>
            <person name="Vandepoele K."/>
            <person name="Ploug H."/>
            <person name="Bruchert V."/>
            <person name="Godhe A."/>
            <person name="Topel M."/>
        </authorList>
    </citation>
    <scope>NUCLEOTIDE SEQUENCE</scope>
    <source>
        <strain evidence="18">R05AC</strain>
    </source>
</reference>
<dbReference type="Gene3D" id="3.40.50.300">
    <property type="entry name" value="P-loop containing nucleotide triphosphate hydrolases"/>
    <property type="match status" value="1"/>
</dbReference>
<dbReference type="EC" id="3.4.24.-" evidence="18"/>
<dbReference type="InterPro" id="IPR003593">
    <property type="entry name" value="AAA+_ATPase"/>
</dbReference>
<keyword evidence="11" id="KW-0067">ATP-binding</keyword>
<comment type="similarity">
    <text evidence="4">In the N-terminal section; belongs to the AAA ATPase family.</text>
</comment>
<evidence type="ECO:0000256" key="8">
    <source>
        <dbReference type="ARBA" id="ARBA00022741"/>
    </source>
</evidence>
<evidence type="ECO:0000256" key="1">
    <source>
        <dbReference type="ARBA" id="ARBA00001947"/>
    </source>
</evidence>
<feature type="region of interest" description="Disordered" evidence="16">
    <location>
        <begin position="540"/>
        <end position="637"/>
    </location>
</feature>
<dbReference type="SMART" id="SM00220">
    <property type="entry name" value="S_TKc"/>
    <property type="match status" value="1"/>
</dbReference>
<feature type="coiled-coil region" evidence="15">
    <location>
        <begin position="898"/>
        <end position="925"/>
    </location>
</feature>
<evidence type="ECO:0000256" key="12">
    <source>
        <dbReference type="ARBA" id="ARBA00022989"/>
    </source>
</evidence>
<evidence type="ECO:0000256" key="9">
    <source>
        <dbReference type="ARBA" id="ARBA00022801"/>
    </source>
</evidence>
<dbReference type="PROSITE" id="PS50011">
    <property type="entry name" value="PROTEIN_KINASE_DOM"/>
    <property type="match status" value="1"/>
</dbReference>
<keyword evidence="8" id="KW-0547">Nucleotide-binding</keyword>
<comment type="cofactor">
    <cofactor evidence="1">
        <name>Zn(2+)</name>
        <dbReference type="ChEBI" id="CHEBI:29105"/>
    </cofactor>
</comment>
<dbReference type="GO" id="GO:0010304">
    <property type="term" value="P:PSII associated light-harvesting complex II catabolic process"/>
    <property type="evidence" value="ECO:0007669"/>
    <property type="project" value="UniProtKB-ARBA"/>
</dbReference>
<protein>
    <submittedName>
        <fullName evidence="18">ATP-dependent zinc metalloprotease, FtsH family</fullName>
        <ecNumber evidence="18">3.4.24.-</ecNumber>
    </submittedName>
</protein>
<dbReference type="SUPFAM" id="SSF140990">
    <property type="entry name" value="FtsH protease domain-like"/>
    <property type="match status" value="1"/>
</dbReference>
<evidence type="ECO:0000256" key="2">
    <source>
        <dbReference type="ARBA" id="ARBA00004370"/>
    </source>
</evidence>
<sequence>MILPIQVMDHEMGDEQPDHATIASSSFDNTMSQASPAPANTVKVAAGYVLQQRLGSGSFASVYKGIKLDEYRKSINSGQPPPPHSIAAIKAISRQSKKLTKKVLENLELEIAILQTYRHPNICCLHDVQKTERHIYLVLEYCGGGDLQRLIRTRQKGRISEKLCRRLVRDLAAGLRFLWGKQVVHRDIKPQNLLLTGPLPSEDEAENPARENAKNIAQEVTGGFMLQIADFGFARHLTGVDMAETMCGSPLYMAPEILVSYIHSTILQISILSCLHFNNLCVWWFNLQSGEKYDAKADLWSVGTVLFEMISGKTPFHGENHLDLLRNIKTKAVRLPADVRVSKECVKLLKLTLDRKPHSRTDFKGFLEASEAFVALGCNGVPPPEGSTAPLNEMALNSSQQIVDRGVCARMNLCAISENDGLGESTQQQQRDNQNVQQSPMTNYIPNTGSAQTQTKAMNTSSQTNRDSDSKPGFVTPPFNAAPAPNPPPALQTGLQGNLRRVSVFAPLQASPNISPSVTPSGASPPAFSLQGFVSKQVSSLPLPRPGVFPIRLQGDSNPRNGTPQQQHQLSQTTFANNQAQGRKNSTPKTSSHESSSSSESGFVFVDHTGSKPGSGTNSPSTSGLLRSPSLSPRSSSGRITILDAKNAGMLATSPGTGRALVGKMMMGSPPGRSNMTMTPTTSGKFPVSPRSALRQGGCLAHIETLARMLAASEDIGRRAITVAHLGDVRAYLAMGLLVAQRDESQSSLSSSTPMEGVVEDKRSSSTKQFASRNNTIEEEDEDDFPFAMATSSEEMSQSPAGNIMANLAPIIGNASNEDSNEEMSPCMIEVHFREALECYLKTLSMMKGSIRAAQKVLKEIEDVINNLSSRMTPDANNPYTPLRKRCNASLEWLQGQFSAVLERADAAEKQISKLQKANQTQQMDGSGTSVCVQELIYNHSLKCGQEGAVKQLLGHYEAARSCYRSAGLLAETLLMESKVGEDDRSVLEGYVHSFADQIMELDDLIRATRSSRLGSQSTGGYIQDVRYAEFLKLVAKRKIEKVTFNSDGTQLIGQLARPKPTKKSWFWKSNKTKYREHQQYTTQQPAQIRIQHLPDDPSLLSTLTDHKIDISVSSSNKLPGLSSPRSLFSSILRKLLFPISLFAGLFFLLRKSTSSSSPLSLAKMKPSFNFNPNTGVTFDDVAGCDGAKLELAEIVDFLKQPQAYINNGCRIPRGVLLYGPPGTGKTLLAKAVAGEASVPFVSISGSEFVELYVGVGASRVRELFFQAKKNSPCIVFLDEIDSVGRQRGAGYAGGNDEREQTINQILVEMDGFEGNSAVITLAATNRIDILDEALMRPGRFDRKVAVDLPDVQGRARILGVHARGKPLEPDVDLDAISRRTPGFSGAMLENLMNEAALSAARKGKSTIGWEEVDGALDRLIVGLEKKGGTNTLSPKQVEIVAYHEAGHAICGALIPDYDQVQKISIIPRSNGAGGLTFFSPQESRLESGMYSKQYLESQLVVALGGRLAEELIYGEDLVTTGASNDLEQVANIAKRMVKEWGMSKKVGLVALSTPQEGGPFMGRSMGQRGTQWGSKIMGNVDSEVERLVNNAYIKAKTVLSDNIELLHHLASTLVDQEVVTAEEFQIMVLMFNATVVDYKTFASNYDERNRERLPFQKFPEYL</sequence>
<dbReference type="InterPro" id="IPR000642">
    <property type="entry name" value="Peptidase_M41"/>
</dbReference>
<dbReference type="SUPFAM" id="SSF52540">
    <property type="entry name" value="P-loop containing nucleoside triphosphate hydrolases"/>
    <property type="match status" value="1"/>
</dbReference>
<dbReference type="GO" id="GO:0004674">
    <property type="term" value="F:protein serine/threonine kinase activity"/>
    <property type="evidence" value="ECO:0007669"/>
    <property type="project" value="InterPro"/>
</dbReference>
<dbReference type="Gene3D" id="1.20.58.760">
    <property type="entry name" value="Peptidase M41"/>
    <property type="match status" value="1"/>
</dbReference>
<dbReference type="InterPro" id="IPR041569">
    <property type="entry name" value="AAA_lid_3"/>
</dbReference>
<dbReference type="CDD" id="cd19501">
    <property type="entry name" value="RecA-like_FtsH"/>
    <property type="match status" value="1"/>
</dbReference>
<feature type="compositionally biased region" description="Polar residues" evidence="16">
    <location>
        <begin position="439"/>
        <end position="465"/>
    </location>
</feature>
<keyword evidence="19" id="KW-1185">Reference proteome</keyword>
<dbReference type="GO" id="GO:0016887">
    <property type="term" value="F:ATP hydrolysis activity"/>
    <property type="evidence" value="ECO:0007669"/>
    <property type="project" value="InterPro"/>
</dbReference>
<dbReference type="GO" id="GO:0046872">
    <property type="term" value="F:metal ion binding"/>
    <property type="evidence" value="ECO:0007669"/>
    <property type="project" value="UniProtKB-KW"/>
</dbReference>